<dbReference type="RefSeq" id="WP_344805860.1">
    <property type="nucleotide sequence ID" value="NZ_BAABBO010000009.1"/>
</dbReference>
<dbReference type="Proteomes" id="UP001501337">
    <property type="component" value="Unassembled WGS sequence"/>
</dbReference>
<name>A0ABP7P9K7_9GAMM</name>
<feature type="domain" description="Peptidase S53" evidence="2">
    <location>
        <begin position="79"/>
        <end position="420"/>
    </location>
</feature>
<dbReference type="PANTHER" id="PTHR14218">
    <property type="entry name" value="PROTEASE S8 TRIPEPTIDYL PEPTIDASE I CLN2"/>
    <property type="match status" value="1"/>
</dbReference>
<evidence type="ECO:0000313" key="4">
    <source>
        <dbReference type="Proteomes" id="UP001501337"/>
    </source>
</evidence>
<keyword evidence="4" id="KW-1185">Reference proteome</keyword>
<dbReference type="PANTHER" id="PTHR14218:SF15">
    <property type="entry name" value="TRIPEPTIDYL-PEPTIDASE 1"/>
    <property type="match status" value="1"/>
</dbReference>
<dbReference type="InterPro" id="IPR030400">
    <property type="entry name" value="Sedolisin_dom"/>
</dbReference>
<dbReference type="InterPro" id="IPR000209">
    <property type="entry name" value="Peptidase_S8/S53_dom"/>
</dbReference>
<evidence type="ECO:0000313" key="3">
    <source>
        <dbReference type="EMBL" id="GAA3961980.1"/>
    </source>
</evidence>
<dbReference type="SUPFAM" id="SSF52743">
    <property type="entry name" value="Subtilisin-like"/>
    <property type="match status" value="1"/>
</dbReference>
<protein>
    <submittedName>
        <fullName evidence="3">S53 family peptidase</fullName>
    </submittedName>
</protein>
<proteinExistence type="predicted"/>
<dbReference type="Gene3D" id="3.40.50.200">
    <property type="entry name" value="Peptidase S8/S53 domain"/>
    <property type="match status" value="1"/>
</dbReference>
<dbReference type="InterPro" id="IPR036852">
    <property type="entry name" value="Peptidase_S8/S53_dom_sf"/>
</dbReference>
<comment type="caution">
    <text evidence="3">The sequence shown here is derived from an EMBL/GenBank/DDBJ whole genome shotgun (WGS) entry which is preliminary data.</text>
</comment>
<accession>A0ABP7P9K7</accession>
<dbReference type="Pfam" id="PF00082">
    <property type="entry name" value="Peptidase_S8"/>
    <property type="match status" value="1"/>
</dbReference>
<evidence type="ECO:0000259" key="2">
    <source>
        <dbReference type="PROSITE" id="PS51695"/>
    </source>
</evidence>
<sequence length="420" mass="44246">MKNFTTLARRSVYLAVWVATAGLHGCGDSDARQEVSSPDDFKHAHVLADEYQQAGDVLDQPADSEIFALSSTSPNLSSGWTPQQFLEAYNVPTTGANGKPPGYGIKIAIITAYHYSNLQYDLNKWASYFSARPITLNIINQAGKVTNSNFALATCLAVQMVNAVSPGATVYVIEAKSATRTDISTAIKTAVNLGVNIVSMPFGAQETSRDGELAHLFLNSNIAFIAATGNNDTVQFPASHPDVIAVGGTTPSAVNPLVETAWPSTGAGMSLYESMPSYQMIPAVQKANTTTHRSIPDLAFNADPQQGVQVYNSIIGGWILIGGTSVSTAFFTSTVAIADQARKAVNKPMLNSIHTSPYSIQRGLYGLMPANGGPSSSAVLNDVEVGYAGGGSYPAGPGYDIATGLGSLDVEKFVESMTNL</sequence>
<dbReference type="PROSITE" id="PS51695">
    <property type="entry name" value="SEDOLISIN"/>
    <property type="match status" value="1"/>
</dbReference>
<organism evidence="3 4">
    <name type="scientific">Allohahella marinimesophila</name>
    <dbReference type="NCBI Taxonomy" id="1054972"/>
    <lineage>
        <taxon>Bacteria</taxon>
        <taxon>Pseudomonadati</taxon>
        <taxon>Pseudomonadota</taxon>
        <taxon>Gammaproteobacteria</taxon>
        <taxon>Oceanospirillales</taxon>
        <taxon>Hahellaceae</taxon>
        <taxon>Allohahella</taxon>
    </lineage>
</organism>
<reference evidence="4" key="1">
    <citation type="journal article" date="2019" name="Int. J. Syst. Evol. Microbiol.">
        <title>The Global Catalogue of Microorganisms (GCM) 10K type strain sequencing project: providing services to taxonomists for standard genome sequencing and annotation.</title>
        <authorList>
            <consortium name="The Broad Institute Genomics Platform"/>
            <consortium name="The Broad Institute Genome Sequencing Center for Infectious Disease"/>
            <person name="Wu L."/>
            <person name="Ma J."/>
        </authorList>
    </citation>
    <scope>NUCLEOTIDE SEQUENCE [LARGE SCALE GENOMIC DNA]</scope>
    <source>
        <strain evidence="4">JCM 17555</strain>
    </source>
</reference>
<comment type="caution">
    <text evidence="1">Lacks conserved residue(s) required for the propagation of feature annotation.</text>
</comment>
<gene>
    <name evidence="3" type="ORF">GCM10022278_20010</name>
</gene>
<evidence type="ECO:0000256" key="1">
    <source>
        <dbReference type="PROSITE-ProRule" id="PRU01032"/>
    </source>
</evidence>
<dbReference type="InterPro" id="IPR050819">
    <property type="entry name" value="Tripeptidyl-peptidase_I"/>
</dbReference>
<dbReference type="EMBL" id="BAABBO010000009">
    <property type="protein sequence ID" value="GAA3961980.1"/>
    <property type="molecule type" value="Genomic_DNA"/>
</dbReference>